<keyword evidence="4" id="KW-0574">Periplasm</keyword>
<dbReference type="EMBL" id="CP003466">
    <property type="protein sequence ID" value="AFT68420.1"/>
    <property type="molecule type" value="Genomic_DNA"/>
</dbReference>
<dbReference type="KEGG" id="adi:B5T_00132"/>
<keyword evidence="5" id="KW-0143">Chaperone</keyword>
<evidence type="ECO:0000259" key="8">
    <source>
        <dbReference type="Pfam" id="PF02753"/>
    </source>
</evidence>
<protein>
    <submittedName>
        <fullName evidence="9">Type 1 pili chaperone protein FimC</fullName>
    </submittedName>
</protein>
<keyword evidence="3 6" id="KW-0732">Signal</keyword>
<feature type="domain" description="Pili assembly chaperone C-terminal" evidence="8">
    <location>
        <begin position="168"/>
        <end position="229"/>
    </location>
</feature>
<sequence length="238" mass="26257">MSMVARSGIVAVLMWVFASPTHAAFVLGSTRIVFNEGDRDVSLVVTNTSSVAYAGQVWLDPLPVGTKDGGAPLSFFAVTPPLFRLESGKEQLLRFFRAEGTLPEEKESVFWLNVQEIPPQAKGKNVVQFAQRIRIKLFYRPESLQDADSREAARKLTATFKGGRLSLSNSSPFSISFLEVVVRKGEQEWQLKSPVMILPGDVGSVSLPSAITPPFQVRYRYISDYGGHHDGPALEVTR</sequence>
<organism evidence="9 10">
    <name type="scientific">Alcanivorax dieselolei (strain DSM 16502 / CGMCC 1.3690 / MCCC 1A00001 / B-5)</name>
    <name type="common">Alloalcanivorax dieselolei</name>
    <dbReference type="NCBI Taxonomy" id="930169"/>
    <lineage>
        <taxon>Bacteria</taxon>
        <taxon>Pseudomonadati</taxon>
        <taxon>Pseudomonadota</taxon>
        <taxon>Gammaproteobacteria</taxon>
        <taxon>Oceanospirillales</taxon>
        <taxon>Alcanivoracaceae</taxon>
        <taxon>Alloalcanivorax</taxon>
    </lineage>
</organism>
<dbReference type="InterPro" id="IPR013783">
    <property type="entry name" value="Ig-like_fold"/>
</dbReference>
<dbReference type="GO" id="GO:0030288">
    <property type="term" value="C:outer membrane-bounded periplasmic space"/>
    <property type="evidence" value="ECO:0007669"/>
    <property type="project" value="InterPro"/>
</dbReference>
<dbReference type="PANTHER" id="PTHR30251:SF2">
    <property type="entry name" value="FIMBRIAL CHAPERONE YADV-RELATED"/>
    <property type="match status" value="1"/>
</dbReference>
<evidence type="ECO:0000259" key="7">
    <source>
        <dbReference type="Pfam" id="PF00345"/>
    </source>
</evidence>
<accession>K0C7F4</accession>
<dbReference type="Proteomes" id="UP000006286">
    <property type="component" value="Chromosome"/>
</dbReference>
<feature type="domain" description="Pili assembly chaperone N-terminal" evidence="7">
    <location>
        <begin position="25"/>
        <end position="144"/>
    </location>
</feature>
<comment type="similarity">
    <text evidence="2">Belongs to the periplasmic pilus chaperone family.</text>
</comment>
<proteinExistence type="inferred from homology"/>
<evidence type="ECO:0000256" key="3">
    <source>
        <dbReference type="ARBA" id="ARBA00022729"/>
    </source>
</evidence>
<dbReference type="RefSeq" id="WP_014992501.1">
    <property type="nucleotide sequence ID" value="NC_018691.1"/>
</dbReference>
<comment type="subcellular location">
    <subcellularLocation>
        <location evidence="1">Periplasm</location>
    </subcellularLocation>
</comment>
<name>K0C7F4_ALCDB</name>
<dbReference type="STRING" id="930169.B5T_00132"/>
<dbReference type="Pfam" id="PF02753">
    <property type="entry name" value="PapD_C"/>
    <property type="match status" value="1"/>
</dbReference>
<dbReference type="InterPro" id="IPR008962">
    <property type="entry name" value="PapD-like_sf"/>
</dbReference>
<evidence type="ECO:0000256" key="1">
    <source>
        <dbReference type="ARBA" id="ARBA00004418"/>
    </source>
</evidence>
<dbReference type="InterPro" id="IPR050643">
    <property type="entry name" value="Periplasmic_pilus_chap"/>
</dbReference>
<evidence type="ECO:0000256" key="2">
    <source>
        <dbReference type="ARBA" id="ARBA00007399"/>
    </source>
</evidence>
<dbReference type="GO" id="GO:0071555">
    <property type="term" value="P:cell wall organization"/>
    <property type="evidence" value="ECO:0007669"/>
    <property type="project" value="InterPro"/>
</dbReference>
<evidence type="ECO:0000313" key="9">
    <source>
        <dbReference type="EMBL" id="AFT68420.1"/>
    </source>
</evidence>
<dbReference type="InterPro" id="IPR036316">
    <property type="entry name" value="Pili_assmbl_chap_C_dom_sf"/>
</dbReference>
<evidence type="ECO:0000256" key="5">
    <source>
        <dbReference type="ARBA" id="ARBA00023186"/>
    </source>
</evidence>
<dbReference type="InterPro" id="IPR016148">
    <property type="entry name" value="Pili_assmbl_chaperone_C"/>
</dbReference>
<dbReference type="eggNOG" id="COG3121">
    <property type="taxonomic scope" value="Bacteria"/>
</dbReference>
<dbReference type="SUPFAM" id="SSF49584">
    <property type="entry name" value="Periplasmic chaperone C-domain"/>
    <property type="match status" value="1"/>
</dbReference>
<dbReference type="PANTHER" id="PTHR30251">
    <property type="entry name" value="PILUS ASSEMBLY CHAPERONE"/>
    <property type="match status" value="1"/>
</dbReference>
<feature type="signal peptide" evidence="6">
    <location>
        <begin position="1"/>
        <end position="23"/>
    </location>
</feature>
<keyword evidence="10" id="KW-1185">Reference proteome</keyword>
<dbReference type="InterPro" id="IPR001829">
    <property type="entry name" value="Pili_assmbl_chaperone_bac"/>
</dbReference>
<gene>
    <name evidence="9" type="primary">fimC</name>
    <name evidence="9" type="ordered locus">B5T_00132</name>
</gene>
<evidence type="ECO:0000313" key="10">
    <source>
        <dbReference type="Proteomes" id="UP000006286"/>
    </source>
</evidence>
<dbReference type="PRINTS" id="PR00969">
    <property type="entry name" value="CHAPERONPILI"/>
</dbReference>
<dbReference type="PATRIC" id="fig|930169.3.peg.131"/>
<evidence type="ECO:0000256" key="4">
    <source>
        <dbReference type="ARBA" id="ARBA00022764"/>
    </source>
</evidence>
<dbReference type="AlphaFoldDB" id="K0C7F4"/>
<dbReference type="SUPFAM" id="SSF49354">
    <property type="entry name" value="PapD-like"/>
    <property type="match status" value="1"/>
</dbReference>
<feature type="chain" id="PRO_5003829841" evidence="6">
    <location>
        <begin position="24"/>
        <end position="238"/>
    </location>
</feature>
<dbReference type="InterPro" id="IPR016147">
    <property type="entry name" value="Pili_assmbl_chaperone_N"/>
</dbReference>
<dbReference type="HOGENOM" id="CLU_070768_2_2_6"/>
<reference evidence="9 10" key="1">
    <citation type="journal article" date="2012" name="J. Bacteriol.">
        <title>Complete genome sequence of Alcanivorax dieselolei type strain B5.</title>
        <authorList>
            <person name="Lai Q."/>
            <person name="Li W."/>
            <person name="Shao Z."/>
        </authorList>
    </citation>
    <scope>NUCLEOTIDE SEQUENCE [LARGE SCALE GENOMIC DNA]</scope>
    <source>
        <strain evidence="10">DSM 16502 / CGMCC 1.3690 / B-5</strain>
    </source>
</reference>
<evidence type="ECO:0000256" key="6">
    <source>
        <dbReference type="SAM" id="SignalP"/>
    </source>
</evidence>
<dbReference type="Pfam" id="PF00345">
    <property type="entry name" value="PapD_N"/>
    <property type="match status" value="1"/>
</dbReference>
<dbReference type="Gene3D" id="2.60.40.10">
    <property type="entry name" value="Immunoglobulins"/>
    <property type="match status" value="2"/>
</dbReference>